<dbReference type="InterPro" id="IPR013656">
    <property type="entry name" value="PAS_4"/>
</dbReference>
<dbReference type="InterPro" id="IPR000160">
    <property type="entry name" value="GGDEF_dom"/>
</dbReference>
<dbReference type="Gene3D" id="3.30.70.270">
    <property type="match status" value="1"/>
</dbReference>
<dbReference type="PANTHER" id="PTHR44757">
    <property type="entry name" value="DIGUANYLATE CYCLASE DGCP"/>
    <property type="match status" value="1"/>
</dbReference>
<evidence type="ECO:0000259" key="1">
    <source>
        <dbReference type="PROSITE" id="PS50112"/>
    </source>
</evidence>
<evidence type="ECO:0000259" key="4">
    <source>
        <dbReference type="PROSITE" id="PS50887"/>
    </source>
</evidence>
<dbReference type="SMART" id="SM00091">
    <property type="entry name" value="PAS"/>
    <property type="match status" value="2"/>
</dbReference>
<keyword evidence="6" id="KW-1185">Reference proteome</keyword>
<dbReference type="SUPFAM" id="SSF141868">
    <property type="entry name" value="EAL domain-like"/>
    <property type="match status" value="1"/>
</dbReference>
<dbReference type="InterPro" id="IPR001633">
    <property type="entry name" value="EAL_dom"/>
</dbReference>
<dbReference type="RefSeq" id="WP_285235194.1">
    <property type="nucleotide sequence ID" value="NZ_CP116346.1"/>
</dbReference>
<dbReference type="CDD" id="cd00130">
    <property type="entry name" value="PAS"/>
    <property type="match status" value="2"/>
</dbReference>
<evidence type="ECO:0000259" key="3">
    <source>
        <dbReference type="PROSITE" id="PS50883"/>
    </source>
</evidence>
<dbReference type="InterPro" id="IPR052155">
    <property type="entry name" value="Biofilm_reg_signaling"/>
</dbReference>
<dbReference type="GO" id="GO:0003824">
    <property type="term" value="F:catalytic activity"/>
    <property type="evidence" value="ECO:0007669"/>
    <property type="project" value="UniProtKB-ARBA"/>
</dbReference>
<evidence type="ECO:0000313" key="5">
    <source>
        <dbReference type="EMBL" id="WIT14071.1"/>
    </source>
</evidence>
<dbReference type="CDD" id="cd01949">
    <property type="entry name" value="GGDEF"/>
    <property type="match status" value="1"/>
</dbReference>
<dbReference type="NCBIfam" id="TIGR00229">
    <property type="entry name" value="sensory_box"/>
    <property type="match status" value="2"/>
</dbReference>
<sequence length="783" mass="86470">MKGWELLPSAATRVDASGAILERNAQFLQLSQGQTGWSWLRPEAEAQLRAQWPQPQDFELELQTGASAPTWLSCRSRWDAEGASHVCLWTDISASKRAQLRAQDQAAQLRLMADNVPVLIALYDAKTDQCLFANRGYARMFGLDEQSILGRTFAEVIGEAAAKEIQPHVDRVLQEQVAVVYERKIESPNAAPRWIEVNLIPHLDGKGESRASFVLIADITRHRVAEIAVRESEERMAKFMHASVEGIVFHRDGVITDANAPLCQLVGYTLAELLGRSALALVAPDQLHKVSQVMGKSEETRYETAVQHKDGSRIDVEFIVRTLWRGGEKLRMTIVRDIRERLAAQQRMHHLAHHDALTGLLNRGAFLDRLRERLLTARRDAQKLALLFIDLDNFKRVNDSLGHLEGDQVLRTVADRIGACLRATDTVGRFGGDEFVVLLDEVSGREDVHVVLIALLSVVEVPVRADGRDLSVTPSIGVAMFPEHGDSPEELLQHADTAMYLAKSSGRATYEFFEPSMAANAYADLVLESELAHAIARDEFALYYQPQVDARTGALTGAEALLRWQHPQRGLLSPEAFIMVAERHRLMLPLGEWVMREAARQARIWHETGVAEVPIAVNLSSMQFRLASFARSVATVLEQAGVPGTWLELELTERMLTEDLSGVPETLASLRALGLHISVDDFGTGYTSLSHLTLLPLDKLKIDQSFVAGLPDDEGSVAITRAMLQMAKGLGLRVSAEGVRSSAQWEALALWGCDEVQGEAIGAPMSAAAFEAWLRGRVSTIGA</sequence>
<dbReference type="InterPro" id="IPR000700">
    <property type="entry name" value="PAS-assoc_C"/>
</dbReference>
<dbReference type="PANTHER" id="PTHR44757:SF2">
    <property type="entry name" value="BIOFILM ARCHITECTURE MAINTENANCE PROTEIN MBAA"/>
    <property type="match status" value="1"/>
</dbReference>
<dbReference type="InterPro" id="IPR035919">
    <property type="entry name" value="EAL_sf"/>
</dbReference>
<dbReference type="Gene3D" id="3.30.450.20">
    <property type="entry name" value="PAS domain"/>
    <property type="match status" value="2"/>
</dbReference>
<dbReference type="PROSITE" id="PS50887">
    <property type="entry name" value="GGDEF"/>
    <property type="match status" value="1"/>
</dbReference>
<feature type="domain" description="EAL" evidence="3">
    <location>
        <begin position="524"/>
        <end position="778"/>
    </location>
</feature>
<dbReference type="PROSITE" id="PS50113">
    <property type="entry name" value="PAC"/>
    <property type="match status" value="1"/>
</dbReference>
<feature type="domain" description="PAC" evidence="2">
    <location>
        <begin position="179"/>
        <end position="231"/>
    </location>
</feature>
<dbReference type="Pfam" id="PF00990">
    <property type="entry name" value="GGDEF"/>
    <property type="match status" value="1"/>
</dbReference>
<gene>
    <name evidence="5" type="ORF">PFX98_10730</name>
</gene>
<protein>
    <submittedName>
        <fullName evidence="5">EAL domain-containing protein</fullName>
    </submittedName>
</protein>
<feature type="domain" description="GGDEF" evidence="4">
    <location>
        <begin position="382"/>
        <end position="515"/>
    </location>
</feature>
<organism evidence="5 6">
    <name type="scientific">Paucibacter sediminis</name>
    <dbReference type="NCBI Taxonomy" id="3019553"/>
    <lineage>
        <taxon>Bacteria</taxon>
        <taxon>Pseudomonadati</taxon>
        <taxon>Pseudomonadota</taxon>
        <taxon>Betaproteobacteria</taxon>
        <taxon>Burkholderiales</taxon>
        <taxon>Sphaerotilaceae</taxon>
        <taxon>Roseateles</taxon>
    </lineage>
</organism>
<dbReference type="PROSITE" id="PS50112">
    <property type="entry name" value="PAS"/>
    <property type="match status" value="2"/>
</dbReference>
<dbReference type="Gene3D" id="3.20.20.450">
    <property type="entry name" value="EAL domain"/>
    <property type="match status" value="1"/>
</dbReference>
<reference evidence="5" key="1">
    <citation type="submission" date="2023-01" db="EMBL/GenBank/DDBJ databases">
        <title>Whole genome sequence of Paucibacter sp. S2-9 isolated from pond sediment.</title>
        <authorList>
            <person name="Jung J.Y."/>
        </authorList>
    </citation>
    <scope>NUCLEOTIDE SEQUENCE</scope>
    <source>
        <strain evidence="5">S2-9</strain>
    </source>
</reference>
<dbReference type="InterPro" id="IPR029787">
    <property type="entry name" value="Nucleotide_cyclase"/>
</dbReference>
<dbReference type="Pfam" id="PF08448">
    <property type="entry name" value="PAS_4"/>
    <property type="match status" value="1"/>
</dbReference>
<dbReference type="Pfam" id="PF00563">
    <property type="entry name" value="EAL"/>
    <property type="match status" value="1"/>
</dbReference>
<dbReference type="SUPFAM" id="SSF55785">
    <property type="entry name" value="PYP-like sensor domain (PAS domain)"/>
    <property type="match status" value="2"/>
</dbReference>
<dbReference type="KEGG" id="pais:PFX98_10730"/>
<dbReference type="EMBL" id="CP116346">
    <property type="protein sequence ID" value="WIT14071.1"/>
    <property type="molecule type" value="Genomic_DNA"/>
</dbReference>
<feature type="domain" description="PAS" evidence="1">
    <location>
        <begin position="105"/>
        <end position="176"/>
    </location>
</feature>
<dbReference type="InterPro" id="IPR035965">
    <property type="entry name" value="PAS-like_dom_sf"/>
</dbReference>
<evidence type="ECO:0000313" key="6">
    <source>
        <dbReference type="Proteomes" id="UP001177769"/>
    </source>
</evidence>
<dbReference type="PROSITE" id="PS50883">
    <property type="entry name" value="EAL"/>
    <property type="match status" value="1"/>
</dbReference>
<dbReference type="SUPFAM" id="SSF55073">
    <property type="entry name" value="Nucleotide cyclase"/>
    <property type="match status" value="1"/>
</dbReference>
<dbReference type="Pfam" id="PF13426">
    <property type="entry name" value="PAS_9"/>
    <property type="match status" value="1"/>
</dbReference>
<dbReference type="InterPro" id="IPR043128">
    <property type="entry name" value="Rev_trsase/Diguanyl_cyclase"/>
</dbReference>
<evidence type="ECO:0000259" key="2">
    <source>
        <dbReference type="PROSITE" id="PS50113"/>
    </source>
</evidence>
<accession>A0AA95NMD7</accession>
<proteinExistence type="predicted"/>
<feature type="domain" description="PAS" evidence="1">
    <location>
        <begin position="232"/>
        <end position="301"/>
    </location>
</feature>
<name>A0AA95NMD7_9BURK</name>
<dbReference type="CDD" id="cd01948">
    <property type="entry name" value="EAL"/>
    <property type="match status" value="1"/>
</dbReference>
<dbReference type="FunFam" id="3.30.70.270:FF:000001">
    <property type="entry name" value="Diguanylate cyclase domain protein"/>
    <property type="match status" value="1"/>
</dbReference>
<dbReference type="NCBIfam" id="TIGR00254">
    <property type="entry name" value="GGDEF"/>
    <property type="match status" value="1"/>
</dbReference>
<dbReference type="SMART" id="SM00267">
    <property type="entry name" value="GGDEF"/>
    <property type="match status" value="1"/>
</dbReference>
<dbReference type="AlphaFoldDB" id="A0AA95NMD7"/>
<dbReference type="InterPro" id="IPR000014">
    <property type="entry name" value="PAS"/>
</dbReference>
<dbReference type="SMART" id="SM00052">
    <property type="entry name" value="EAL"/>
    <property type="match status" value="1"/>
</dbReference>
<dbReference type="Proteomes" id="UP001177769">
    <property type="component" value="Chromosome"/>
</dbReference>